<dbReference type="RefSeq" id="WP_323983752.1">
    <property type="nucleotide sequence ID" value="NZ_JAYKBW010000011.1"/>
</dbReference>
<sequence>MSKINYIIDEIADQYMLDDNNRPWIIGFSGGKDSTVLLTLTWMAILKVKNEYDIKFLKREVYVVCNDTLVENPIITNYVNKVLGKIADAASLHSLPIKVRKTTPRLEDSFFVNLIGKGYPAPNNSFRWCTERLKIKPTSKFISDIVRSEDNDYHEAIVLVGTRKSESITRANSIKKHEIRGKRLTKHPLQNNVFVYSPIKELELEEVWYIINTFTSPWGADNKELFDIYADASADDYECPTMVSDREHKSCGQSRFGCWTCTVVKEDKSISAQIENGNRWLIPLRDLRNWIQEERNKPENRSDYRRDGSLAAGPNLGCVKIKHRVEMLEKVFEAQKQINDLGYNIELINKQELIAIQVIWYRDLYFENTVSGIYNKVFNKDIDMKQHNEQIKKEEELLLLACKEDQKQFTLIQDLLKLEKSKGILAKRMEILEKIGECYKQYIAV</sequence>
<dbReference type="InterPro" id="IPR050128">
    <property type="entry name" value="Sulfate_adenylyltrnsfr_sub2"/>
</dbReference>
<gene>
    <name evidence="2" type="primary">dndC</name>
    <name evidence="2" type="ORF">VJJ08_09735</name>
</gene>
<dbReference type="InterPro" id="IPR017598">
    <property type="entry name" value="SulphurTrfase_DndC"/>
</dbReference>
<comment type="caution">
    <text evidence="2">The sequence shown here is derived from an EMBL/GenBank/DDBJ whole genome shotgun (WGS) entry which is preliminary data.</text>
</comment>
<dbReference type="InterPro" id="IPR002500">
    <property type="entry name" value="PAPS_reduct_dom"/>
</dbReference>
<dbReference type="PANTHER" id="PTHR43196">
    <property type="entry name" value="SULFATE ADENYLYLTRANSFERASE SUBUNIT 2"/>
    <property type="match status" value="1"/>
</dbReference>
<dbReference type="EMBL" id="JAYKBW010000011">
    <property type="protein sequence ID" value="MEB3075575.1"/>
    <property type="molecule type" value="Genomic_DNA"/>
</dbReference>
<keyword evidence="3" id="KW-1185">Reference proteome</keyword>
<dbReference type="Proteomes" id="UP001311730">
    <property type="component" value="Unassembled WGS sequence"/>
</dbReference>
<accession>A0ABU5Z9D3</accession>
<evidence type="ECO:0000259" key="1">
    <source>
        <dbReference type="Pfam" id="PF01507"/>
    </source>
</evidence>
<dbReference type="Pfam" id="PF01507">
    <property type="entry name" value="PAPS_reduct"/>
    <property type="match status" value="1"/>
</dbReference>
<feature type="domain" description="Phosphoadenosine phosphosulphate reductase" evidence="1">
    <location>
        <begin position="26"/>
        <end position="212"/>
    </location>
</feature>
<dbReference type="Gene3D" id="3.40.50.620">
    <property type="entry name" value="HUPs"/>
    <property type="match status" value="1"/>
</dbReference>
<organism evidence="2 3">
    <name type="scientific">Capnocytophaga gingivalis</name>
    <dbReference type="NCBI Taxonomy" id="1017"/>
    <lineage>
        <taxon>Bacteria</taxon>
        <taxon>Pseudomonadati</taxon>
        <taxon>Bacteroidota</taxon>
        <taxon>Flavobacteriia</taxon>
        <taxon>Flavobacteriales</taxon>
        <taxon>Flavobacteriaceae</taxon>
        <taxon>Capnocytophaga</taxon>
    </lineage>
</organism>
<evidence type="ECO:0000313" key="2">
    <source>
        <dbReference type="EMBL" id="MEB3075575.1"/>
    </source>
</evidence>
<dbReference type="SUPFAM" id="SSF52402">
    <property type="entry name" value="Adenine nucleotide alpha hydrolases-like"/>
    <property type="match status" value="1"/>
</dbReference>
<name>A0ABU5Z9D3_9FLAO</name>
<dbReference type="NCBIfam" id="TIGR03183">
    <property type="entry name" value="DNA_S_dndC"/>
    <property type="match status" value="1"/>
</dbReference>
<reference evidence="2 3" key="1">
    <citation type="submission" date="2023-12" db="EMBL/GenBank/DDBJ databases">
        <title>Genomic sequences of Capnocytophaga and Parvimonas strains.</title>
        <authorList>
            <person name="Watt R.M."/>
            <person name="Wang M."/>
            <person name="Yang T."/>
            <person name="Tong W.M."/>
        </authorList>
    </citation>
    <scope>NUCLEOTIDE SEQUENCE [LARGE SCALE GENOMIC DNA]</scope>
    <source>
        <strain evidence="2 3">CCUG 13096</strain>
    </source>
</reference>
<dbReference type="PANTHER" id="PTHR43196:SF2">
    <property type="entry name" value="PHOSPHOADENOSINE PHOSPHOSULFATE REDUCTASE"/>
    <property type="match status" value="1"/>
</dbReference>
<dbReference type="InterPro" id="IPR014729">
    <property type="entry name" value="Rossmann-like_a/b/a_fold"/>
</dbReference>
<proteinExistence type="predicted"/>
<protein>
    <submittedName>
        <fullName evidence="2">DNA phosphorothioation system sulfurtransferase DndC</fullName>
    </submittedName>
</protein>
<evidence type="ECO:0000313" key="3">
    <source>
        <dbReference type="Proteomes" id="UP001311730"/>
    </source>
</evidence>